<accession>A0A859CU78</accession>
<dbReference type="EMBL" id="CP054301">
    <property type="protein sequence ID" value="QKK79797.1"/>
    <property type="molecule type" value="Genomic_DNA"/>
</dbReference>
<feature type="signal peptide" evidence="1">
    <location>
        <begin position="1"/>
        <end position="22"/>
    </location>
</feature>
<protein>
    <submittedName>
        <fullName evidence="2">Putative transmembrane protein</fullName>
    </submittedName>
</protein>
<name>A0A859CU78_9GAMM</name>
<organism evidence="2 3">
    <name type="scientific">Marinomonas primoryensis</name>
    <dbReference type="NCBI Taxonomy" id="178399"/>
    <lineage>
        <taxon>Bacteria</taxon>
        <taxon>Pseudomonadati</taxon>
        <taxon>Pseudomonadota</taxon>
        <taxon>Gammaproteobacteria</taxon>
        <taxon>Oceanospirillales</taxon>
        <taxon>Oceanospirillaceae</taxon>
        <taxon>Marinomonas</taxon>
    </lineage>
</organism>
<evidence type="ECO:0000256" key="1">
    <source>
        <dbReference type="SAM" id="SignalP"/>
    </source>
</evidence>
<gene>
    <name evidence="2" type="ORF">MP3633_1062</name>
</gene>
<keyword evidence="2" id="KW-0472">Membrane</keyword>
<proteinExistence type="predicted"/>
<dbReference type="AlphaFoldDB" id="A0A859CU78"/>
<sequence length="130" mass="14366">MRQNKIVIIMFVLLVFVSQTLASVAGPMTHHSMPFSSAVFTSPVGHKASLENRSVGKSTHQHLQTLLVTNTLDCCKDTHPCPMSFCASMAAIMDHQWIHHGSQLSQGITNLIQQERPPRGSSLYRPPIFA</sequence>
<evidence type="ECO:0000313" key="3">
    <source>
        <dbReference type="Proteomes" id="UP000509371"/>
    </source>
</evidence>
<feature type="chain" id="PRO_5032864439" evidence="1">
    <location>
        <begin position="23"/>
        <end position="130"/>
    </location>
</feature>
<keyword evidence="1" id="KW-0732">Signal</keyword>
<reference evidence="2 3" key="1">
    <citation type="submission" date="2020-06" db="EMBL/GenBank/DDBJ databases">
        <authorList>
            <person name="Voronona O.L."/>
            <person name="Aksenova E.I."/>
            <person name="Kunda M.S."/>
            <person name="Semenov A.N."/>
            <person name="Ryzhova N."/>
        </authorList>
    </citation>
    <scope>NUCLEOTIDE SEQUENCE [LARGE SCALE GENOMIC DNA]</scope>
    <source>
        <strain evidence="2 3">MPKMM3633</strain>
    </source>
</reference>
<dbReference type="RefSeq" id="WP_176334729.1">
    <property type="nucleotide sequence ID" value="NZ_BAAAEF010000029.1"/>
</dbReference>
<evidence type="ECO:0000313" key="2">
    <source>
        <dbReference type="EMBL" id="QKK79797.1"/>
    </source>
</evidence>
<dbReference type="KEGG" id="mpri:MP3633_1062"/>
<dbReference type="Proteomes" id="UP000509371">
    <property type="component" value="Chromosome"/>
</dbReference>
<keyword evidence="2" id="KW-0812">Transmembrane</keyword>